<evidence type="ECO:0000256" key="1">
    <source>
        <dbReference type="SAM" id="SignalP"/>
    </source>
</evidence>
<name>A0A5B9EB20_9BACT</name>
<keyword evidence="3" id="KW-1185">Reference proteome</keyword>
<dbReference type="KEGG" id="talb:FTW19_10245"/>
<protein>
    <recommendedName>
        <fullName evidence="4">Lipoprotein</fullName>
    </recommendedName>
</protein>
<organism evidence="2 3">
    <name type="scientific">Terriglobus albidus</name>
    <dbReference type="NCBI Taxonomy" id="1592106"/>
    <lineage>
        <taxon>Bacteria</taxon>
        <taxon>Pseudomonadati</taxon>
        <taxon>Acidobacteriota</taxon>
        <taxon>Terriglobia</taxon>
        <taxon>Terriglobales</taxon>
        <taxon>Acidobacteriaceae</taxon>
        <taxon>Terriglobus</taxon>
    </lineage>
</organism>
<feature type="chain" id="PRO_5022763226" description="Lipoprotein" evidence="1">
    <location>
        <begin position="21"/>
        <end position="147"/>
    </location>
</feature>
<dbReference type="Proteomes" id="UP000321820">
    <property type="component" value="Chromosome"/>
</dbReference>
<accession>A0A5B9EB20</accession>
<evidence type="ECO:0000313" key="2">
    <source>
        <dbReference type="EMBL" id="QEE28345.1"/>
    </source>
</evidence>
<gene>
    <name evidence="2" type="ORF">FTW19_10245</name>
</gene>
<feature type="signal peptide" evidence="1">
    <location>
        <begin position="1"/>
        <end position="20"/>
    </location>
</feature>
<keyword evidence="1" id="KW-0732">Signal</keyword>
<sequence length="147" mass="15825">MHVAATAAFAALTIMTSCNAAEMAMGSTNLKGPNAAVGGVNVQDPNKPSSQTWDRHVDSCRYNASSQELSFLADGKAVVTMSLAPSTRKVHLEYDRKTVDFPENTCSVYKTDNISLQDGRANGRVSLVCNQDHAALNLSVRFERCGQ</sequence>
<proteinExistence type="predicted"/>
<dbReference type="AlphaFoldDB" id="A0A5B9EB20"/>
<reference evidence="2 3" key="1">
    <citation type="submission" date="2019-08" db="EMBL/GenBank/DDBJ databases">
        <title>Complete genome sequence of Terriglobus albidus strain ORNL.</title>
        <authorList>
            <person name="Podar M."/>
        </authorList>
    </citation>
    <scope>NUCLEOTIDE SEQUENCE [LARGE SCALE GENOMIC DNA]</scope>
    <source>
        <strain evidence="2 3">ORNL</strain>
    </source>
</reference>
<dbReference type="EMBL" id="CP042806">
    <property type="protein sequence ID" value="QEE28345.1"/>
    <property type="molecule type" value="Genomic_DNA"/>
</dbReference>
<evidence type="ECO:0008006" key="4">
    <source>
        <dbReference type="Google" id="ProtNLM"/>
    </source>
</evidence>
<dbReference type="RefSeq" id="WP_147647535.1">
    <property type="nucleotide sequence ID" value="NZ_CP042806.1"/>
</dbReference>
<evidence type="ECO:0000313" key="3">
    <source>
        <dbReference type="Proteomes" id="UP000321820"/>
    </source>
</evidence>